<accession>A0AAV9GJQ1</accession>
<organism evidence="2 3">
    <name type="scientific">Podospora aff. communis PSN243</name>
    <dbReference type="NCBI Taxonomy" id="3040156"/>
    <lineage>
        <taxon>Eukaryota</taxon>
        <taxon>Fungi</taxon>
        <taxon>Dikarya</taxon>
        <taxon>Ascomycota</taxon>
        <taxon>Pezizomycotina</taxon>
        <taxon>Sordariomycetes</taxon>
        <taxon>Sordariomycetidae</taxon>
        <taxon>Sordariales</taxon>
        <taxon>Podosporaceae</taxon>
        <taxon>Podospora</taxon>
    </lineage>
</organism>
<sequence>MSSAPTPRDQSSDGKPEDERVPDQKQTQDNTKDDTNDDETTEYYRPHVDNYDNAKDFPFEIGETVWVFKAGYRALLGPFRIVRAHAANRFELVTLPGGVVYPELVDGGDLRRE</sequence>
<reference evidence="2" key="1">
    <citation type="journal article" date="2023" name="Mol. Phylogenet. Evol.">
        <title>Genome-scale phylogeny and comparative genomics of the fungal order Sordariales.</title>
        <authorList>
            <person name="Hensen N."/>
            <person name="Bonometti L."/>
            <person name="Westerberg I."/>
            <person name="Brannstrom I.O."/>
            <person name="Guillou S."/>
            <person name="Cros-Aarteil S."/>
            <person name="Calhoun S."/>
            <person name="Haridas S."/>
            <person name="Kuo A."/>
            <person name="Mondo S."/>
            <person name="Pangilinan J."/>
            <person name="Riley R."/>
            <person name="LaButti K."/>
            <person name="Andreopoulos B."/>
            <person name="Lipzen A."/>
            <person name="Chen C."/>
            <person name="Yan M."/>
            <person name="Daum C."/>
            <person name="Ng V."/>
            <person name="Clum A."/>
            <person name="Steindorff A."/>
            <person name="Ohm R.A."/>
            <person name="Martin F."/>
            <person name="Silar P."/>
            <person name="Natvig D.O."/>
            <person name="Lalanne C."/>
            <person name="Gautier V."/>
            <person name="Ament-Velasquez S.L."/>
            <person name="Kruys A."/>
            <person name="Hutchinson M.I."/>
            <person name="Powell A.J."/>
            <person name="Barry K."/>
            <person name="Miller A.N."/>
            <person name="Grigoriev I.V."/>
            <person name="Debuchy R."/>
            <person name="Gladieux P."/>
            <person name="Hiltunen Thoren M."/>
            <person name="Johannesson H."/>
        </authorList>
    </citation>
    <scope>NUCLEOTIDE SEQUENCE</scope>
    <source>
        <strain evidence="2">PSN243</strain>
    </source>
</reference>
<evidence type="ECO:0000256" key="1">
    <source>
        <dbReference type="SAM" id="MobiDB-lite"/>
    </source>
</evidence>
<comment type="caution">
    <text evidence="2">The sequence shown here is derived from an EMBL/GenBank/DDBJ whole genome shotgun (WGS) entry which is preliminary data.</text>
</comment>
<dbReference type="AlphaFoldDB" id="A0AAV9GJQ1"/>
<dbReference type="EMBL" id="MU865941">
    <property type="protein sequence ID" value="KAK4448748.1"/>
    <property type="molecule type" value="Genomic_DNA"/>
</dbReference>
<feature type="compositionally biased region" description="Basic and acidic residues" evidence="1">
    <location>
        <begin position="10"/>
        <end position="23"/>
    </location>
</feature>
<protein>
    <submittedName>
        <fullName evidence="2">Uncharacterized protein</fullName>
    </submittedName>
</protein>
<reference evidence="2" key="2">
    <citation type="submission" date="2023-05" db="EMBL/GenBank/DDBJ databases">
        <authorList>
            <consortium name="Lawrence Berkeley National Laboratory"/>
            <person name="Steindorff A."/>
            <person name="Hensen N."/>
            <person name="Bonometti L."/>
            <person name="Westerberg I."/>
            <person name="Brannstrom I.O."/>
            <person name="Guillou S."/>
            <person name="Cros-Aarteil S."/>
            <person name="Calhoun S."/>
            <person name="Haridas S."/>
            <person name="Kuo A."/>
            <person name="Mondo S."/>
            <person name="Pangilinan J."/>
            <person name="Riley R."/>
            <person name="Labutti K."/>
            <person name="Andreopoulos B."/>
            <person name="Lipzen A."/>
            <person name="Chen C."/>
            <person name="Yanf M."/>
            <person name="Daum C."/>
            <person name="Ng V."/>
            <person name="Clum A."/>
            <person name="Ohm R."/>
            <person name="Martin F."/>
            <person name="Silar P."/>
            <person name="Natvig D."/>
            <person name="Lalanne C."/>
            <person name="Gautier V."/>
            <person name="Ament-Velasquez S.L."/>
            <person name="Kruys A."/>
            <person name="Hutchinson M.I."/>
            <person name="Powell A.J."/>
            <person name="Barry K."/>
            <person name="Miller A.N."/>
            <person name="Grigoriev I.V."/>
            <person name="Debuchy R."/>
            <person name="Gladieux P."/>
            <person name="Thoren M.H."/>
            <person name="Johannesson H."/>
        </authorList>
    </citation>
    <scope>NUCLEOTIDE SEQUENCE</scope>
    <source>
        <strain evidence="2">PSN243</strain>
    </source>
</reference>
<name>A0AAV9GJQ1_9PEZI</name>
<dbReference type="Proteomes" id="UP001321760">
    <property type="component" value="Unassembled WGS sequence"/>
</dbReference>
<keyword evidence="3" id="KW-1185">Reference proteome</keyword>
<feature type="compositionally biased region" description="Basic and acidic residues" evidence="1">
    <location>
        <begin position="42"/>
        <end position="53"/>
    </location>
</feature>
<feature type="region of interest" description="Disordered" evidence="1">
    <location>
        <begin position="1"/>
        <end position="53"/>
    </location>
</feature>
<proteinExistence type="predicted"/>
<gene>
    <name evidence="2" type="ORF">QBC34DRAFT_406668</name>
</gene>
<evidence type="ECO:0000313" key="2">
    <source>
        <dbReference type="EMBL" id="KAK4448748.1"/>
    </source>
</evidence>
<evidence type="ECO:0000313" key="3">
    <source>
        <dbReference type="Proteomes" id="UP001321760"/>
    </source>
</evidence>